<dbReference type="InterPro" id="IPR036165">
    <property type="entry name" value="YefM-like_sf"/>
</dbReference>
<dbReference type="NCBIfam" id="TIGR01552">
    <property type="entry name" value="phd_fam"/>
    <property type="match status" value="1"/>
</dbReference>
<dbReference type="InterPro" id="IPR006442">
    <property type="entry name" value="Antitoxin_Phd/YefM"/>
</dbReference>
<comment type="caution">
    <text evidence="3">The sequence shown here is derived from an EMBL/GenBank/DDBJ whole genome shotgun (WGS) entry which is preliminary data.</text>
</comment>
<dbReference type="Proteomes" id="UP001501757">
    <property type="component" value="Unassembled WGS sequence"/>
</dbReference>
<evidence type="ECO:0000313" key="4">
    <source>
        <dbReference type="Proteomes" id="UP001501757"/>
    </source>
</evidence>
<name>A0ABP3GH47_9ALTE</name>
<accession>A0ABP3GH47</accession>
<organism evidence="3 4">
    <name type="scientific">Bowmanella denitrificans</name>
    <dbReference type="NCBI Taxonomy" id="366582"/>
    <lineage>
        <taxon>Bacteria</taxon>
        <taxon>Pseudomonadati</taxon>
        <taxon>Pseudomonadota</taxon>
        <taxon>Gammaproteobacteria</taxon>
        <taxon>Alteromonadales</taxon>
        <taxon>Alteromonadaceae</taxon>
        <taxon>Bowmanella</taxon>
    </lineage>
</organism>
<evidence type="ECO:0000256" key="1">
    <source>
        <dbReference type="ARBA" id="ARBA00009981"/>
    </source>
</evidence>
<reference evidence="4" key="1">
    <citation type="journal article" date="2019" name="Int. J. Syst. Evol. Microbiol.">
        <title>The Global Catalogue of Microorganisms (GCM) 10K type strain sequencing project: providing services to taxonomists for standard genome sequencing and annotation.</title>
        <authorList>
            <consortium name="The Broad Institute Genomics Platform"/>
            <consortium name="The Broad Institute Genome Sequencing Center for Infectious Disease"/>
            <person name="Wu L."/>
            <person name="Ma J."/>
        </authorList>
    </citation>
    <scope>NUCLEOTIDE SEQUENCE [LARGE SCALE GENOMIC DNA]</scope>
    <source>
        <strain evidence="4">JCM 13378</strain>
    </source>
</reference>
<protein>
    <recommendedName>
        <fullName evidence="2">Antitoxin</fullName>
    </recommendedName>
</protein>
<comment type="function">
    <text evidence="2">Antitoxin component of a type II toxin-antitoxin (TA) system.</text>
</comment>
<dbReference type="Gene3D" id="3.40.1620.10">
    <property type="entry name" value="YefM-like domain"/>
    <property type="match status" value="1"/>
</dbReference>
<proteinExistence type="inferred from homology"/>
<comment type="similarity">
    <text evidence="1 2">Belongs to the phD/YefM antitoxin family.</text>
</comment>
<evidence type="ECO:0000313" key="3">
    <source>
        <dbReference type="EMBL" id="GAA0345427.1"/>
    </source>
</evidence>
<gene>
    <name evidence="3" type="ORF">GCM10009092_07380</name>
</gene>
<dbReference type="SUPFAM" id="SSF143120">
    <property type="entry name" value="YefM-like"/>
    <property type="match status" value="1"/>
</dbReference>
<sequence>MGIHLLTELTKSFDLTSLEANTKAELFMQSLTANEAKTKFGTMLINVQNEPVEILKNGTPVAVVMSLREYQSLEALKMELVKARFTDTDDSDLVDGKSFFQELDADTL</sequence>
<dbReference type="Pfam" id="PF02604">
    <property type="entry name" value="PhdYeFM_antitox"/>
    <property type="match status" value="1"/>
</dbReference>
<evidence type="ECO:0000256" key="2">
    <source>
        <dbReference type="RuleBase" id="RU362080"/>
    </source>
</evidence>
<keyword evidence="4" id="KW-1185">Reference proteome</keyword>
<dbReference type="EMBL" id="BAAAEI010000006">
    <property type="protein sequence ID" value="GAA0345427.1"/>
    <property type="molecule type" value="Genomic_DNA"/>
</dbReference>